<accession>A0A8J3YGN4</accession>
<name>A0A8J3YGN4_9ACTN</name>
<proteinExistence type="predicted"/>
<evidence type="ECO:0000256" key="1">
    <source>
        <dbReference type="SAM" id="MobiDB-lite"/>
    </source>
</evidence>
<gene>
    <name evidence="2" type="ORF">Val02_09430</name>
</gene>
<comment type="caution">
    <text evidence="2">The sequence shown here is derived from an EMBL/GenBank/DDBJ whole genome shotgun (WGS) entry which is preliminary data.</text>
</comment>
<organism evidence="2 3">
    <name type="scientific">Virgisporangium aliadipatigenens</name>
    <dbReference type="NCBI Taxonomy" id="741659"/>
    <lineage>
        <taxon>Bacteria</taxon>
        <taxon>Bacillati</taxon>
        <taxon>Actinomycetota</taxon>
        <taxon>Actinomycetes</taxon>
        <taxon>Micromonosporales</taxon>
        <taxon>Micromonosporaceae</taxon>
        <taxon>Virgisporangium</taxon>
    </lineage>
</organism>
<reference evidence="2" key="1">
    <citation type="submission" date="2021-01" db="EMBL/GenBank/DDBJ databases">
        <title>Whole genome shotgun sequence of Virgisporangium aliadipatigenens NBRC 105644.</title>
        <authorList>
            <person name="Komaki H."/>
            <person name="Tamura T."/>
        </authorList>
    </citation>
    <scope>NUCLEOTIDE SEQUENCE</scope>
    <source>
        <strain evidence="2">NBRC 105644</strain>
    </source>
</reference>
<dbReference type="EMBL" id="BOPF01000003">
    <property type="protein sequence ID" value="GIJ44057.1"/>
    <property type="molecule type" value="Genomic_DNA"/>
</dbReference>
<protein>
    <submittedName>
        <fullName evidence="2">Uncharacterized protein</fullName>
    </submittedName>
</protein>
<dbReference type="Proteomes" id="UP000619260">
    <property type="component" value="Unassembled WGS sequence"/>
</dbReference>
<evidence type="ECO:0000313" key="3">
    <source>
        <dbReference type="Proteomes" id="UP000619260"/>
    </source>
</evidence>
<keyword evidence="3" id="KW-1185">Reference proteome</keyword>
<evidence type="ECO:0000313" key="2">
    <source>
        <dbReference type="EMBL" id="GIJ44057.1"/>
    </source>
</evidence>
<dbReference type="AlphaFoldDB" id="A0A8J3YGN4"/>
<sequence length="731" mass="77680">MVYMETPFPGLLADPAGEAGTDTPFLSQYFADEGPALASAEREVEQLLEGLHDEEFDTAVARLVEQAQARADVVAGIDGRHPRQSEQAVLRYLRPLTEDAEDLLSRLADAVEAAENSAPVVLSAADLDAAMARAEISTARPEPAFEEFLGALAKKAKAVAKVVAKGAAIVSKVLPTGIILRQLIRLVRPLVERVAKLALDRLPPQLREPARQVAQRLLGRRTRNAGASGETADLEDDRQYHEGDEAPVAPAGAEVSTVQQEFDAQAVMLALAASPAEQELLLAESVLDGRAAEDFSLLELDAARDRFAHAWEQLQEDEDPTPLVEQFLPAVLPVLKTALTVIGRDKVVTFLARHLGRLIAPLVGPKISPPLSKAIVDAGMRLVALEADEAGTGGTRGPGVEAVLTLIEDTAAEFMRLSDEDVEVTALLEQEAFAAVGRAARAGFPPVVLRPSARRAGAGGTWVAMPRRGPRRYRKYSRIIDVDISPAAARGIRTRAGRTLSTVLNDRLGHDGHVRARLHLYQVIPGTTPARIARNEPVVGGGAAPTEPAAQLLPLTREAAATLLGDPEFGRDVPERFLGDGAAVAVGQRLYTLEIVDGPHATGLGGTRAGATALSGVTVHEDPRTATATVAIRLSETLAQTVAAQARARRPVSVTLAALARLYDPWLSRADGGRHAAWRAKVRRFLATQLPGRRAELTAAAADPADGLTITCRWRSGRPLELTIVAGAGGA</sequence>
<feature type="region of interest" description="Disordered" evidence="1">
    <location>
        <begin position="218"/>
        <end position="253"/>
    </location>
</feature>